<feature type="binding site" evidence="5">
    <location>
        <begin position="13"/>
        <end position="18"/>
    </location>
    <ligand>
        <name>ATP</name>
        <dbReference type="ChEBI" id="CHEBI:30616"/>
    </ligand>
</feature>
<comment type="caution">
    <text evidence="7">The sequence shown here is derived from an EMBL/GenBank/DDBJ whole genome shotgun (WGS) entry which is preliminary data.</text>
</comment>
<evidence type="ECO:0000256" key="1">
    <source>
        <dbReference type="ARBA" id="ARBA00009018"/>
    </source>
</evidence>
<dbReference type="CDD" id="cd02022">
    <property type="entry name" value="DPCK"/>
    <property type="match status" value="1"/>
</dbReference>
<keyword evidence="5" id="KW-0963">Cytoplasm</keyword>
<comment type="catalytic activity">
    <reaction evidence="5">
        <text>3'-dephospho-CoA + ATP = ADP + CoA + H(+)</text>
        <dbReference type="Rhea" id="RHEA:18245"/>
        <dbReference type="ChEBI" id="CHEBI:15378"/>
        <dbReference type="ChEBI" id="CHEBI:30616"/>
        <dbReference type="ChEBI" id="CHEBI:57287"/>
        <dbReference type="ChEBI" id="CHEBI:57328"/>
        <dbReference type="ChEBI" id="CHEBI:456216"/>
        <dbReference type="EC" id="2.7.1.24"/>
    </reaction>
</comment>
<dbReference type="HAMAP" id="MF_00376">
    <property type="entry name" value="Dephospho_CoA_kinase"/>
    <property type="match status" value="1"/>
</dbReference>
<evidence type="ECO:0000256" key="5">
    <source>
        <dbReference type="HAMAP-Rule" id="MF_00376"/>
    </source>
</evidence>
<keyword evidence="3 5" id="KW-0067">ATP-binding</keyword>
<dbReference type="Proteomes" id="UP001156873">
    <property type="component" value="Unassembled WGS sequence"/>
</dbReference>
<dbReference type="Gene3D" id="3.40.50.300">
    <property type="entry name" value="P-loop containing nucleotide triphosphate hydrolases"/>
    <property type="match status" value="1"/>
</dbReference>
<evidence type="ECO:0000256" key="6">
    <source>
        <dbReference type="NCBIfam" id="TIGR00152"/>
    </source>
</evidence>
<keyword evidence="2 5" id="KW-0547">Nucleotide-binding</keyword>
<dbReference type="PANTHER" id="PTHR10695">
    <property type="entry name" value="DEPHOSPHO-COA KINASE-RELATED"/>
    <property type="match status" value="1"/>
</dbReference>
<keyword evidence="5 7" id="KW-0418">Kinase</keyword>
<comment type="function">
    <text evidence="5">Catalyzes the phosphorylation of the 3'-hydroxyl group of dephosphocoenzyme A to form coenzyme A.</text>
</comment>
<organism evidence="7 8">
    <name type="scientific">Luteimonas kalidii</name>
    <dbReference type="NCBI Taxonomy" id="3042025"/>
    <lineage>
        <taxon>Bacteria</taxon>
        <taxon>Pseudomonadati</taxon>
        <taxon>Pseudomonadota</taxon>
        <taxon>Gammaproteobacteria</taxon>
        <taxon>Lysobacterales</taxon>
        <taxon>Lysobacteraceae</taxon>
        <taxon>Luteimonas</taxon>
    </lineage>
</organism>
<comment type="pathway">
    <text evidence="5">Cofactor biosynthesis; coenzyme A biosynthesis; CoA from (R)-pantothenate: step 5/5.</text>
</comment>
<dbReference type="GO" id="GO:0004140">
    <property type="term" value="F:dephospho-CoA kinase activity"/>
    <property type="evidence" value="ECO:0007669"/>
    <property type="project" value="UniProtKB-EC"/>
</dbReference>
<gene>
    <name evidence="5 7" type="primary">coaE</name>
    <name evidence="7" type="ORF">QFW81_03680</name>
</gene>
<dbReference type="EC" id="2.7.1.24" evidence="5 6"/>
<dbReference type="InterPro" id="IPR001977">
    <property type="entry name" value="Depp_CoAkinase"/>
</dbReference>
<dbReference type="InterPro" id="IPR027417">
    <property type="entry name" value="P-loop_NTPase"/>
</dbReference>
<protein>
    <recommendedName>
        <fullName evidence="5 6">Dephospho-CoA kinase</fullName>
        <ecNumber evidence="5 6">2.7.1.24</ecNumber>
    </recommendedName>
    <alternativeName>
        <fullName evidence="5">Dephosphocoenzyme A kinase</fullName>
    </alternativeName>
</protein>
<evidence type="ECO:0000256" key="4">
    <source>
        <dbReference type="ARBA" id="ARBA00022993"/>
    </source>
</evidence>
<accession>A0ABT6JQT8</accession>
<keyword evidence="4 5" id="KW-0173">Coenzyme A biosynthesis</keyword>
<dbReference type="PROSITE" id="PS51219">
    <property type="entry name" value="DPCK"/>
    <property type="match status" value="1"/>
</dbReference>
<evidence type="ECO:0000313" key="7">
    <source>
        <dbReference type="EMBL" id="MDH5833030.1"/>
    </source>
</evidence>
<dbReference type="NCBIfam" id="TIGR00152">
    <property type="entry name" value="dephospho-CoA kinase"/>
    <property type="match status" value="1"/>
</dbReference>
<dbReference type="Pfam" id="PF01121">
    <property type="entry name" value="CoaE"/>
    <property type="match status" value="2"/>
</dbReference>
<dbReference type="EMBL" id="JARXRO010000011">
    <property type="protein sequence ID" value="MDH5833030.1"/>
    <property type="molecule type" value="Genomic_DNA"/>
</dbReference>
<comment type="subcellular location">
    <subcellularLocation>
        <location evidence="5">Cytoplasm</location>
    </subcellularLocation>
</comment>
<keyword evidence="8" id="KW-1185">Reference proteome</keyword>
<dbReference type="PANTHER" id="PTHR10695:SF46">
    <property type="entry name" value="BIFUNCTIONAL COENZYME A SYNTHASE-RELATED"/>
    <property type="match status" value="1"/>
</dbReference>
<dbReference type="RefSeq" id="WP_280577213.1">
    <property type="nucleotide sequence ID" value="NZ_JARXRO010000011.1"/>
</dbReference>
<keyword evidence="5 7" id="KW-0808">Transferase</keyword>
<proteinExistence type="inferred from homology"/>
<sequence>MADYVVGLTGGVASGKSEVTRRFEALGITVADADLAARDAVAIGSEGLAEVVAAFGSEALAADGSLDRPAMRRRVFADDAARLRLEAIVHPRVRALLQATCAAAPGPYAVAAIPLLAEVLPAAPMAAIPSPAAATQPPPATMAMSGPAPAHSFGAGAGAVADAPAAVRDGGAHAVTGTGRDAYPWLRRVLVIDVPVAVQRARLLARDGIDAALAERMIAAQASRVQRLAIADDVLVNDGPLDALDAHVAALDARYRALAAAAAPG</sequence>
<evidence type="ECO:0000313" key="8">
    <source>
        <dbReference type="Proteomes" id="UP001156873"/>
    </source>
</evidence>
<evidence type="ECO:0000256" key="3">
    <source>
        <dbReference type="ARBA" id="ARBA00022840"/>
    </source>
</evidence>
<name>A0ABT6JQT8_9GAMM</name>
<evidence type="ECO:0000256" key="2">
    <source>
        <dbReference type="ARBA" id="ARBA00022741"/>
    </source>
</evidence>
<dbReference type="SUPFAM" id="SSF52540">
    <property type="entry name" value="P-loop containing nucleoside triphosphate hydrolases"/>
    <property type="match status" value="1"/>
</dbReference>
<comment type="similarity">
    <text evidence="1 5">Belongs to the CoaE family.</text>
</comment>
<reference evidence="7 8" key="1">
    <citation type="submission" date="2023-04" db="EMBL/GenBank/DDBJ databases">
        <title>Luteimonas sp. M1R5S59.</title>
        <authorList>
            <person name="Sun J.-Q."/>
        </authorList>
    </citation>
    <scope>NUCLEOTIDE SEQUENCE [LARGE SCALE GENOMIC DNA]</scope>
    <source>
        <strain evidence="7 8">M1R5S59</strain>
    </source>
</reference>